<dbReference type="InterPro" id="IPR049625">
    <property type="entry name" value="Glyco_transf_61_cat"/>
</dbReference>
<evidence type="ECO:0000313" key="6">
    <source>
        <dbReference type="Proteomes" id="UP000541583"/>
    </source>
</evidence>
<dbReference type="InterPro" id="IPR007657">
    <property type="entry name" value="Glycosyltransferase_61"/>
</dbReference>
<evidence type="ECO:0000256" key="1">
    <source>
        <dbReference type="ARBA" id="ARBA00022676"/>
    </source>
</evidence>
<evidence type="ECO:0000259" key="4">
    <source>
        <dbReference type="Pfam" id="PF04577"/>
    </source>
</evidence>
<dbReference type="EMBL" id="JACHCB010000024">
    <property type="protein sequence ID" value="MBB6112886.1"/>
    <property type="molecule type" value="Genomic_DNA"/>
</dbReference>
<reference evidence="5 6" key="1">
    <citation type="submission" date="2020-08" db="EMBL/GenBank/DDBJ databases">
        <title>Genomic Encyclopedia of Type Strains, Phase IV (KMG-V): Genome sequencing to study the core and pangenomes of soil and plant-associated prokaryotes.</title>
        <authorList>
            <person name="Whitman W."/>
        </authorList>
    </citation>
    <scope>NUCLEOTIDE SEQUENCE [LARGE SCALE GENOMIC DNA]</scope>
    <source>
        <strain evidence="5 6">ANJLi2</strain>
    </source>
</reference>
<proteinExistence type="predicted"/>
<feature type="domain" description="Glycosyltransferase 61 catalytic" evidence="4">
    <location>
        <begin position="107"/>
        <end position="280"/>
    </location>
</feature>
<accession>A0ABR6PSX2</accession>
<gene>
    <name evidence="5" type="ORF">HDF23_005669</name>
</gene>
<dbReference type="Pfam" id="PF04577">
    <property type="entry name" value="Glyco_transf_61"/>
    <property type="match status" value="1"/>
</dbReference>
<dbReference type="PANTHER" id="PTHR20961">
    <property type="entry name" value="GLYCOSYLTRANSFERASE"/>
    <property type="match status" value="1"/>
</dbReference>
<organism evidence="5 6">
    <name type="scientific">Mucilaginibacter lappiensis</name>
    <dbReference type="NCBI Taxonomy" id="354630"/>
    <lineage>
        <taxon>Bacteria</taxon>
        <taxon>Pseudomonadati</taxon>
        <taxon>Bacteroidota</taxon>
        <taxon>Sphingobacteriia</taxon>
        <taxon>Sphingobacteriales</taxon>
        <taxon>Sphingobacteriaceae</taxon>
        <taxon>Mucilaginibacter</taxon>
    </lineage>
</organism>
<keyword evidence="1" id="KW-0328">Glycosyltransferase</keyword>
<dbReference type="Proteomes" id="UP000541583">
    <property type="component" value="Unassembled WGS sequence"/>
</dbReference>
<evidence type="ECO:0000256" key="3">
    <source>
        <dbReference type="ARBA" id="ARBA00023180"/>
    </source>
</evidence>
<dbReference type="RefSeq" id="WP_076378633.1">
    <property type="nucleotide sequence ID" value="NZ_FTMG01000024.1"/>
</dbReference>
<keyword evidence="6" id="KW-1185">Reference proteome</keyword>
<keyword evidence="2" id="KW-0808">Transferase</keyword>
<keyword evidence="3" id="KW-0325">Glycoprotein</keyword>
<evidence type="ECO:0000256" key="2">
    <source>
        <dbReference type="ARBA" id="ARBA00022679"/>
    </source>
</evidence>
<sequence length="348" mass="40780">MRQNIVTVLPPVNMIKEDEGLFLPFLTYRLAPLKVRRLNNAFVTHSGFCLTNKGLAKECYHDYPGQLSDYLKEASGYYENALVNPQQLIELDDEQTYLLIHHPWFMYYHWICESLFRLWMVKEQLDSLILLLPEKYQGSEYVRASLEPFALKKIFFIPDQKSVLLNSLCVPQIKTKMEGYDRVALKEVSSFYRRHVSDKKRLNTNFGERIYVSRRKAGRRHVINEEEVVDIMKKYDFIVLCNEDHGFFEQVAIHAHARYLVSIHGSGLTNMLFMPEGSSILEFHKQQTTSYDWHSQIFWYMADALGHRYFHQICPPEDPAADIFVGNLIVDTVLLEQNLLQMLDGKLI</sequence>
<comment type="caution">
    <text evidence="5">The sequence shown here is derived from an EMBL/GenBank/DDBJ whole genome shotgun (WGS) entry which is preliminary data.</text>
</comment>
<name>A0ABR6PSX2_9SPHI</name>
<protein>
    <submittedName>
        <fullName evidence="5">Capsular polysaccharide biosynthesis protein</fullName>
    </submittedName>
</protein>
<evidence type="ECO:0000313" key="5">
    <source>
        <dbReference type="EMBL" id="MBB6112886.1"/>
    </source>
</evidence>